<dbReference type="GO" id="GO:0005737">
    <property type="term" value="C:cytoplasm"/>
    <property type="evidence" value="ECO:0007669"/>
    <property type="project" value="TreeGrafter"/>
</dbReference>
<feature type="domain" description="CMP/dCMP-type deaminase" evidence="3">
    <location>
        <begin position="29"/>
        <end position="145"/>
    </location>
</feature>
<accession>A0A6V7L103</accession>
<dbReference type="Gene3D" id="3.40.140.10">
    <property type="entry name" value="Cytidine Deaminase, domain 2"/>
    <property type="match status" value="1"/>
</dbReference>
<evidence type="ECO:0000259" key="3">
    <source>
        <dbReference type="PROSITE" id="PS51747"/>
    </source>
</evidence>
<sequence length="212" mass="23402">MSSISTPTSPPTSPMPPTDPAPALENDNETPKDWMELALSKAEDSLRAGEVPVGCLFIYKNEVIATGNNTVNETKNATRHAEINCIDNVMKFCEKNNLNYQDVFRELDVVVTVEPCVMCAAALHELEIRSIVYGCPNDRFGGCGSVFDVSSLYKYKVDVTSGINAERAMKLLKEFYQGANPNVPLEKMNKKRKKNKKEAGIIKEPVQSPVVS</sequence>
<evidence type="ECO:0000256" key="2">
    <source>
        <dbReference type="SAM" id="MobiDB-lite"/>
    </source>
</evidence>
<reference evidence="4" key="1">
    <citation type="submission" date="2020-07" db="EMBL/GenBank/DDBJ databases">
        <authorList>
            <person name="Ferguson B K."/>
        </authorList>
    </citation>
    <scope>NUCLEOTIDE SEQUENCE</scope>
    <source>
        <strain evidence="4">L06</strain>
    </source>
</reference>
<feature type="region of interest" description="Disordered" evidence="2">
    <location>
        <begin position="188"/>
        <end position="212"/>
    </location>
</feature>
<dbReference type="SUPFAM" id="SSF53927">
    <property type="entry name" value="Cytidine deaminase-like"/>
    <property type="match status" value="1"/>
</dbReference>
<dbReference type="GO" id="GO:0052717">
    <property type="term" value="F:tRNA-specific adenosine-34 deaminase activity"/>
    <property type="evidence" value="ECO:0007669"/>
    <property type="project" value="TreeGrafter"/>
</dbReference>
<dbReference type="CDD" id="cd01285">
    <property type="entry name" value="nucleoside_deaminase"/>
    <property type="match status" value="1"/>
</dbReference>
<dbReference type="GO" id="GO:0002100">
    <property type="term" value="P:tRNA wobble adenosine to inosine editing"/>
    <property type="evidence" value="ECO:0007669"/>
    <property type="project" value="TreeGrafter"/>
</dbReference>
<evidence type="ECO:0000313" key="4">
    <source>
        <dbReference type="EMBL" id="CAD1570212.1"/>
    </source>
</evidence>
<keyword evidence="1" id="KW-0378">Hydrolase</keyword>
<feature type="compositionally biased region" description="Pro residues" evidence="2">
    <location>
        <begin position="8"/>
        <end position="20"/>
    </location>
</feature>
<dbReference type="InterPro" id="IPR016193">
    <property type="entry name" value="Cytidine_deaminase-like"/>
</dbReference>
<dbReference type="PANTHER" id="PTHR11079:SF149">
    <property type="entry name" value="TRNA-SPECIFIC ADENOSINE DEAMINASE 2"/>
    <property type="match status" value="1"/>
</dbReference>
<dbReference type="GO" id="GO:0005634">
    <property type="term" value="C:nucleus"/>
    <property type="evidence" value="ECO:0007669"/>
    <property type="project" value="TreeGrafter"/>
</dbReference>
<evidence type="ECO:0000256" key="1">
    <source>
        <dbReference type="ARBA" id="ARBA00022801"/>
    </source>
</evidence>
<dbReference type="InterPro" id="IPR002125">
    <property type="entry name" value="CMP_dCMP_dom"/>
</dbReference>
<dbReference type="PANTHER" id="PTHR11079">
    <property type="entry name" value="CYTOSINE DEAMINASE FAMILY MEMBER"/>
    <property type="match status" value="1"/>
</dbReference>
<dbReference type="Pfam" id="PF00383">
    <property type="entry name" value="dCMP_cyt_deam_1"/>
    <property type="match status" value="1"/>
</dbReference>
<dbReference type="EMBL" id="CADCXW020000332">
    <property type="protein sequence ID" value="CAD1570212.1"/>
    <property type="molecule type" value="Genomic_DNA"/>
</dbReference>
<protein>
    <recommendedName>
        <fullName evidence="3">CMP/dCMP-type deaminase domain-containing protein</fullName>
    </recommendedName>
</protein>
<proteinExistence type="predicted"/>
<dbReference type="AlphaFoldDB" id="A0A6V7L103"/>
<feature type="region of interest" description="Disordered" evidence="2">
    <location>
        <begin position="1"/>
        <end position="29"/>
    </location>
</feature>
<organism evidence="4">
    <name type="scientific">Bracon brevicornis</name>
    <dbReference type="NCBI Taxonomy" id="1563983"/>
    <lineage>
        <taxon>Eukaryota</taxon>
        <taxon>Metazoa</taxon>
        <taxon>Ecdysozoa</taxon>
        <taxon>Arthropoda</taxon>
        <taxon>Hexapoda</taxon>
        <taxon>Insecta</taxon>
        <taxon>Pterygota</taxon>
        <taxon>Neoptera</taxon>
        <taxon>Endopterygota</taxon>
        <taxon>Hymenoptera</taxon>
        <taxon>Apocrita</taxon>
        <taxon>Ichneumonoidea</taxon>
        <taxon>Braconidae</taxon>
        <taxon>Braconinae</taxon>
        <taxon>Bracon</taxon>
    </lineage>
</organism>
<gene>
    <name evidence="4" type="ORF">BBRV_LOCUS94524</name>
</gene>
<dbReference type="PROSITE" id="PS51747">
    <property type="entry name" value="CYT_DCMP_DEAMINASES_2"/>
    <property type="match status" value="1"/>
</dbReference>
<name>A0A6V7L103_9HYME</name>